<dbReference type="RefSeq" id="XP_012334087.1">
    <property type="nucleotide sequence ID" value="XM_012478664.1"/>
</dbReference>
<gene>
    <name evidence="3" type="ORF">AK88_01026</name>
</gene>
<keyword evidence="4" id="KW-1185">Reference proteome</keyword>
<dbReference type="OMA" id="AMYFLQL"/>
<dbReference type="EMBL" id="KQ001652">
    <property type="protein sequence ID" value="KJP89360.1"/>
    <property type="molecule type" value="Genomic_DNA"/>
</dbReference>
<evidence type="ECO:0000256" key="2">
    <source>
        <dbReference type="SAM" id="MobiDB-lite"/>
    </source>
</evidence>
<organism evidence="3 4">
    <name type="scientific">Plasmodium fragile</name>
    <dbReference type="NCBI Taxonomy" id="5857"/>
    <lineage>
        <taxon>Eukaryota</taxon>
        <taxon>Sar</taxon>
        <taxon>Alveolata</taxon>
        <taxon>Apicomplexa</taxon>
        <taxon>Aconoidasida</taxon>
        <taxon>Haemosporida</taxon>
        <taxon>Plasmodiidae</taxon>
        <taxon>Plasmodium</taxon>
        <taxon>Plasmodium (Plasmodium)</taxon>
    </lineage>
</organism>
<sequence>MHSALLKNVHGQLCKSRNGSGKSCQQLVRLNHTEGAPLGARGVSSVGGYTHNYTRACTDHHGSPYVWQLTPESSFSHRANIYPATWSRTFHTFGKYGACYSLIRVGTSKLEHTMWANHMAFATGTKNKKVGKGAEEKNDTTSKYGAHGVRTSTDPLNEDINDTSGKEGYPYEGIENMGKKKKKKSKLKLLVYLFSISFGGYVSYKVYENDMNLSKAEESIVKDLVNLIYTYEEKMSKQNSKFMTCLSEQLNKQIAMYFLQLDADKSSGFLISDALSFLSDLNIKEDNAIVKNFIKNGVGKNMEMKKLSGCSLQQFAELLESLILVSKTKQENGSSQGQLQNISNDDNYYLNMLQTYLNCAVNIVKTSDLYLYIQMKKNAASSSPEGSHDGEQKDDLEMAILNKLTKYNDKYVQKENLTLEYLLSKEELSKFKKNANMSRKEEEKELLLIEKKKLEEKIQLLLKLQDKKNLTETEIKRLQDLKIKLRNVKYTIKKEELKKYFQ</sequence>
<keyword evidence="1" id="KW-0175">Coiled coil</keyword>
<proteinExistence type="predicted"/>
<dbReference type="Proteomes" id="UP000054561">
    <property type="component" value="Unassembled WGS sequence"/>
</dbReference>
<name>A0A0D9QQI4_PLAFR</name>
<protein>
    <submittedName>
        <fullName evidence="3">Uncharacterized protein</fullName>
    </submittedName>
</protein>
<accession>A0A0D9QQI4</accession>
<dbReference type="OrthoDB" id="437309at2759"/>
<dbReference type="GeneID" id="24266340"/>
<feature type="region of interest" description="Disordered" evidence="2">
    <location>
        <begin position="127"/>
        <end position="164"/>
    </location>
</feature>
<evidence type="ECO:0000313" key="3">
    <source>
        <dbReference type="EMBL" id="KJP89360.1"/>
    </source>
</evidence>
<feature type="coiled-coil region" evidence="1">
    <location>
        <begin position="432"/>
        <end position="498"/>
    </location>
</feature>
<dbReference type="VEuPathDB" id="PlasmoDB:AK88_01026"/>
<evidence type="ECO:0000313" key="4">
    <source>
        <dbReference type="Proteomes" id="UP000054561"/>
    </source>
</evidence>
<evidence type="ECO:0000256" key="1">
    <source>
        <dbReference type="SAM" id="Coils"/>
    </source>
</evidence>
<reference evidence="3 4" key="1">
    <citation type="submission" date="2014-03" db="EMBL/GenBank/DDBJ databases">
        <title>The Genome Sequence of Plasmodium fragile nilgiri.</title>
        <authorList>
            <consortium name="The Broad Institute Genomics Platform"/>
            <consortium name="The Broad Institute Genome Sequencing Center for Infectious Disease"/>
            <person name="Neafsey D."/>
            <person name="Duraisingh M."/>
            <person name="Young S.K."/>
            <person name="Zeng Q."/>
            <person name="Gargeya S."/>
            <person name="Abouelleil A."/>
            <person name="Alvarado L."/>
            <person name="Chapman S.B."/>
            <person name="Gainer-Dewar J."/>
            <person name="Goldberg J."/>
            <person name="Griggs A."/>
            <person name="Gujja S."/>
            <person name="Hansen M."/>
            <person name="Howarth C."/>
            <person name="Imamovic A."/>
            <person name="Larimer J."/>
            <person name="Pearson M."/>
            <person name="Poon T.W."/>
            <person name="Priest M."/>
            <person name="Roberts A."/>
            <person name="Saif S."/>
            <person name="Shea T."/>
            <person name="Sykes S."/>
            <person name="Wortman J."/>
            <person name="Nusbaum C."/>
            <person name="Birren B."/>
        </authorList>
    </citation>
    <scope>NUCLEOTIDE SEQUENCE [LARGE SCALE GENOMIC DNA]</scope>
    <source>
        <strain evidence="4">nilgiri</strain>
    </source>
</reference>
<dbReference type="AlphaFoldDB" id="A0A0D9QQI4"/>